<dbReference type="VEuPathDB" id="FungiDB:DFL_007634"/>
<feature type="region of interest" description="Disordered" evidence="1">
    <location>
        <begin position="70"/>
        <end position="102"/>
    </location>
</feature>
<comment type="caution">
    <text evidence="2">The sequence shown here is derived from an EMBL/GenBank/DDBJ whole genome shotgun (WGS) entry which is preliminary data.</text>
</comment>
<proteinExistence type="predicted"/>
<keyword evidence="3" id="KW-1185">Reference proteome</keyword>
<evidence type="ECO:0000313" key="3">
    <source>
        <dbReference type="Proteomes" id="UP000283090"/>
    </source>
</evidence>
<dbReference type="RefSeq" id="XP_067488782.1">
    <property type="nucleotide sequence ID" value="XM_067637246.1"/>
</dbReference>
<dbReference type="OrthoDB" id="5373779at2759"/>
<gene>
    <name evidence="2" type="ORF">DFL_007634</name>
</gene>
<dbReference type="Proteomes" id="UP000283090">
    <property type="component" value="Unassembled WGS sequence"/>
</dbReference>
<protein>
    <submittedName>
        <fullName evidence="2">Uncharacterized protein</fullName>
    </submittedName>
</protein>
<name>A0A436ZW87_ARTFL</name>
<dbReference type="GeneID" id="93589945"/>
<reference evidence="2 3" key="1">
    <citation type="submission" date="2019-01" db="EMBL/GenBank/DDBJ databases">
        <title>Intercellular communication is required for trap formation in the nematode-trapping fungus Duddingtonia flagrans.</title>
        <authorList>
            <person name="Youssar L."/>
            <person name="Wernet V."/>
            <person name="Hensel N."/>
            <person name="Hildebrandt H.-G."/>
            <person name="Fischer R."/>
        </authorList>
    </citation>
    <scope>NUCLEOTIDE SEQUENCE [LARGE SCALE GENOMIC DNA]</scope>
    <source>
        <strain evidence="2 3">CBS H-5679</strain>
    </source>
</reference>
<dbReference type="EMBL" id="SAEB01000009">
    <property type="protein sequence ID" value="RVD83238.1"/>
    <property type="molecule type" value="Genomic_DNA"/>
</dbReference>
<accession>A0A436ZW87</accession>
<evidence type="ECO:0000256" key="1">
    <source>
        <dbReference type="SAM" id="MobiDB-lite"/>
    </source>
</evidence>
<sequence length="472" mass="51819">MSLYSHKTPGFSVQTPYQHSSVEENPLEIQISGGLGDLQGDRNPPKVVVSGCIDSICQWYFMEIDGQRPEAEWKSTGKSDTSPNEDIPKNEESSPKPLYLSKGSKVKRDTIPTLVNSSISVISTKAPPVAKLTTITVDISQNSTILPPLSFDALNSSTALESRVGDSGLVQTDVWVRCPTPEQVIESFTPEYYRNRRHFRSFPNWASEILVSSRAEVIEQLRKKMGDCGMCDCQLQTEVVGGFWGLVPNVPFAPIAHLSSQPEECATESAANWCKDILGCYCEEVAEASGELSQTNRFLVHRISRGRYLRGGSEYVGLSAANLLSLQEYMVAREEHLEAVPLAPPIPEEFLVPDPQQPEAPIVLEGPDPLQNPDHPDQWDQLPDYSIVNNIASQPVPPRYRRLDPAAENRHGRARIWNSFLAGAGALGDRFFGGRARNRFRGGGGGSGSGGGLKRREADTNAPEKGNRTCSL</sequence>
<organism evidence="2 3">
    <name type="scientific">Arthrobotrys flagrans</name>
    <name type="common">Nematode-trapping fungus</name>
    <name type="synonym">Trichothecium flagrans</name>
    <dbReference type="NCBI Taxonomy" id="97331"/>
    <lineage>
        <taxon>Eukaryota</taxon>
        <taxon>Fungi</taxon>
        <taxon>Dikarya</taxon>
        <taxon>Ascomycota</taxon>
        <taxon>Pezizomycotina</taxon>
        <taxon>Orbiliomycetes</taxon>
        <taxon>Orbiliales</taxon>
        <taxon>Orbiliaceae</taxon>
        <taxon>Arthrobotrys</taxon>
    </lineage>
</organism>
<evidence type="ECO:0000313" key="2">
    <source>
        <dbReference type="EMBL" id="RVD83238.1"/>
    </source>
</evidence>
<feature type="compositionally biased region" description="Gly residues" evidence="1">
    <location>
        <begin position="441"/>
        <end position="452"/>
    </location>
</feature>
<dbReference type="AlphaFoldDB" id="A0A436ZW87"/>
<feature type="region of interest" description="Disordered" evidence="1">
    <location>
        <begin position="440"/>
        <end position="472"/>
    </location>
</feature>